<dbReference type="InterPro" id="IPR016518">
    <property type="entry name" value="Alpha-L-fucosidase"/>
</dbReference>
<feature type="domain" description="Glycosyl hydrolase family 95 catalytic" evidence="4">
    <location>
        <begin position="295"/>
        <end position="716"/>
    </location>
</feature>
<name>A0AA40BP01_9PEZI</name>
<protein>
    <submittedName>
        <fullName evidence="5">Six-hairpin glycosidase-like protein</fullName>
    </submittedName>
</protein>
<dbReference type="EMBL" id="JAUKUD010000007">
    <property type="protein sequence ID" value="KAK0737772.1"/>
    <property type="molecule type" value="Genomic_DNA"/>
</dbReference>
<dbReference type="AlphaFoldDB" id="A0AA40BP01"/>
<dbReference type="Proteomes" id="UP001172155">
    <property type="component" value="Unassembled WGS sequence"/>
</dbReference>
<feature type="signal peptide" evidence="1">
    <location>
        <begin position="1"/>
        <end position="19"/>
    </location>
</feature>
<gene>
    <name evidence="5" type="ORF">B0T18DRAFT_432705</name>
</gene>
<proteinExistence type="predicted"/>
<feature type="chain" id="PRO_5041226388" evidence="1">
    <location>
        <begin position="20"/>
        <end position="810"/>
    </location>
</feature>
<evidence type="ECO:0000259" key="4">
    <source>
        <dbReference type="Pfam" id="PF22124"/>
    </source>
</evidence>
<dbReference type="InterPro" id="IPR049053">
    <property type="entry name" value="AFCA-like_C"/>
</dbReference>
<evidence type="ECO:0000313" key="5">
    <source>
        <dbReference type="EMBL" id="KAK0737772.1"/>
    </source>
</evidence>
<dbReference type="PIRSF" id="PIRSF007663">
    <property type="entry name" value="UCP007663"/>
    <property type="match status" value="1"/>
</dbReference>
<dbReference type="InterPro" id="IPR054363">
    <property type="entry name" value="GH95_cat"/>
</dbReference>
<dbReference type="Pfam" id="PF22124">
    <property type="entry name" value="Glyco_hydro_95_cat"/>
    <property type="match status" value="1"/>
</dbReference>
<keyword evidence="5" id="KW-0326">Glycosidase</keyword>
<reference evidence="5" key="1">
    <citation type="submission" date="2023-06" db="EMBL/GenBank/DDBJ databases">
        <title>Genome-scale phylogeny and comparative genomics of the fungal order Sordariales.</title>
        <authorList>
            <consortium name="Lawrence Berkeley National Laboratory"/>
            <person name="Hensen N."/>
            <person name="Bonometti L."/>
            <person name="Westerberg I."/>
            <person name="Brannstrom I.O."/>
            <person name="Guillou S."/>
            <person name="Cros-Aarteil S."/>
            <person name="Calhoun S."/>
            <person name="Haridas S."/>
            <person name="Kuo A."/>
            <person name="Mondo S."/>
            <person name="Pangilinan J."/>
            <person name="Riley R."/>
            <person name="LaButti K."/>
            <person name="Andreopoulos B."/>
            <person name="Lipzen A."/>
            <person name="Chen C."/>
            <person name="Yanf M."/>
            <person name="Daum C."/>
            <person name="Ng V."/>
            <person name="Clum A."/>
            <person name="Steindorff A."/>
            <person name="Ohm R."/>
            <person name="Martin F."/>
            <person name="Silar P."/>
            <person name="Natvig D."/>
            <person name="Lalanne C."/>
            <person name="Gautier V."/>
            <person name="Ament-velasquez S.L."/>
            <person name="Kruys A."/>
            <person name="Hutchinson M.I."/>
            <person name="Powell A.J."/>
            <person name="Barry K."/>
            <person name="Miller A.N."/>
            <person name="Grigoriev I.V."/>
            <person name="Debuchy R."/>
            <person name="Gladieux P."/>
            <person name="Thoren M.H."/>
            <person name="Johannesson H."/>
        </authorList>
    </citation>
    <scope>NUCLEOTIDE SEQUENCE</scope>
    <source>
        <strain evidence="5">SMH3187-1</strain>
    </source>
</reference>
<feature type="domain" description="Glycosyl hydrolase family 95 N-terminal" evidence="2">
    <location>
        <begin position="32"/>
        <end position="271"/>
    </location>
</feature>
<dbReference type="Pfam" id="PF21307">
    <property type="entry name" value="Glyco_hydro_95_C"/>
    <property type="match status" value="1"/>
</dbReference>
<dbReference type="InterPro" id="IPR012341">
    <property type="entry name" value="6hp_glycosidase-like_sf"/>
</dbReference>
<evidence type="ECO:0000259" key="3">
    <source>
        <dbReference type="Pfam" id="PF21307"/>
    </source>
</evidence>
<organism evidence="5 6">
    <name type="scientific">Schizothecium vesticola</name>
    <dbReference type="NCBI Taxonomy" id="314040"/>
    <lineage>
        <taxon>Eukaryota</taxon>
        <taxon>Fungi</taxon>
        <taxon>Dikarya</taxon>
        <taxon>Ascomycota</taxon>
        <taxon>Pezizomycotina</taxon>
        <taxon>Sordariomycetes</taxon>
        <taxon>Sordariomycetidae</taxon>
        <taxon>Sordariales</taxon>
        <taxon>Schizotheciaceae</taxon>
        <taxon>Schizothecium</taxon>
    </lineage>
</organism>
<dbReference type="InterPro" id="IPR008928">
    <property type="entry name" value="6-hairpin_glycosidase_sf"/>
</dbReference>
<evidence type="ECO:0000256" key="1">
    <source>
        <dbReference type="SAM" id="SignalP"/>
    </source>
</evidence>
<dbReference type="GO" id="GO:0004560">
    <property type="term" value="F:alpha-L-fucosidase activity"/>
    <property type="evidence" value="ECO:0007669"/>
    <property type="project" value="InterPro"/>
</dbReference>
<dbReference type="InterPro" id="IPR027414">
    <property type="entry name" value="GH95_N_dom"/>
</dbReference>
<dbReference type="Pfam" id="PF14498">
    <property type="entry name" value="Glyco_hyd_65N_2"/>
    <property type="match status" value="1"/>
</dbReference>
<dbReference type="PANTHER" id="PTHR31084">
    <property type="entry name" value="ALPHA-L-FUCOSIDASE 2"/>
    <property type="match status" value="1"/>
</dbReference>
<keyword evidence="1" id="KW-0732">Signal</keyword>
<accession>A0AA40BP01</accession>
<comment type="caution">
    <text evidence="5">The sequence shown here is derived from an EMBL/GenBank/DDBJ whole genome shotgun (WGS) entry which is preliminary data.</text>
</comment>
<dbReference type="Gene3D" id="1.50.10.10">
    <property type="match status" value="1"/>
</dbReference>
<dbReference type="PANTHER" id="PTHR31084:SF0">
    <property type="entry name" value="ALPHA-L-FUCOSIDASE 2"/>
    <property type="match status" value="1"/>
</dbReference>
<evidence type="ECO:0000259" key="2">
    <source>
        <dbReference type="Pfam" id="PF14498"/>
    </source>
</evidence>
<dbReference type="GO" id="GO:0005975">
    <property type="term" value="P:carbohydrate metabolic process"/>
    <property type="evidence" value="ECO:0007669"/>
    <property type="project" value="InterPro"/>
</dbReference>
<keyword evidence="5" id="KW-0378">Hydrolase</keyword>
<feature type="domain" description="Alpha fucosidase A-like C-terminal" evidence="3">
    <location>
        <begin position="718"/>
        <end position="798"/>
    </location>
</feature>
<sequence length="810" mass="87248">MLSLAVSCVVASLASVAHGAGWDGSRYAWYSSDAAGDWHNALPIGNGRLGALVFGSLNEKLTLNENSVWSGGWQDRVNPKSNKDVVARTRDMLIARNYTAAGEYALTNMAGNPTSPRAYQPLVDLGLEFGHSSAGVSNYARWLDTLEGTAGVNYTYGGVTYTREYVASYPHGVLAFRLSASKAGSLNVKLSLNRTQWVLAQGAAVGDNAKSGVHALTLSANSGQATGALTFGSEARIVHSGGTATSADNTTVSISGADTIDIIFNAESSYRYPEAAAARAEGQRKLGAAVTAGFPAIRDAAVKDFRTLANRVKLNLGESPNGAAAKPVPERLVAYRKDADADPQLVTLMFNFGRHLLISSSRDTGLRSLPANLQGLWNPFYSPAWQSKYTININLEMNYWPALVTNLLDTQKPVFDLINVAIPRGQAVAKAMYNCDNGGFVLHHNIDIWGDAAPVDKGTPYTIWPLGAAWLSHDVMEQYRFTQDKTYLRDTAWPILRQAALFFHCHLFQWNGYWTAGPSLSPEHGFEVPNVPGASTVGKEEGLDISIESDNQILRQLFTAVLEACQALELPANSTDCAAAAKFLPGLRPPGISAKTGAILEWREDYPEHEPAHRHFSNLFGIYPGSQLTPHANYTAAAKKHVDRRLAAGSGSTGWSRTWAVNLYARLREGELAYKSLQTLLQKFPSDNLLNSDSGPGSSTQIDGNFGFTAGVAEMLVQSHEGTIHLLPAIPSAKQIPKGEVKGLTGRGAFVVDVSWADGKLVEARVVAKAYDTSFKLKVLGKDTGFTINGREVSEVKTTAGGVYRILPVK</sequence>
<dbReference type="SUPFAM" id="SSF48208">
    <property type="entry name" value="Six-hairpin glycosidases"/>
    <property type="match status" value="1"/>
</dbReference>
<evidence type="ECO:0000313" key="6">
    <source>
        <dbReference type="Proteomes" id="UP001172155"/>
    </source>
</evidence>
<keyword evidence="6" id="KW-1185">Reference proteome</keyword>